<evidence type="ECO:0000256" key="5">
    <source>
        <dbReference type="ARBA" id="ARBA00022777"/>
    </source>
</evidence>
<reference evidence="14" key="1">
    <citation type="submission" date="2018-04" db="EMBL/GenBank/DDBJ databases">
        <authorList>
            <person name="Cornet L."/>
        </authorList>
    </citation>
    <scope>NUCLEOTIDE SEQUENCE [LARGE SCALE GENOMIC DNA]</scope>
</reference>
<dbReference type="PROSITE" id="PS00107">
    <property type="entry name" value="PROTEIN_KINASE_ATP"/>
    <property type="match status" value="1"/>
</dbReference>
<feature type="region of interest" description="Disordered" evidence="10">
    <location>
        <begin position="506"/>
        <end position="547"/>
    </location>
</feature>
<dbReference type="AlphaFoldDB" id="A0A2W4TSL8"/>
<feature type="compositionally biased region" description="Polar residues" evidence="10">
    <location>
        <begin position="534"/>
        <end position="545"/>
    </location>
</feature>
<evidence type="ECO:0000256" key="4">
    <source>
        <dbReference type="ARBA" id="ARBA00022741"/>
    </source>
</evidence>
<evidence type="ECO:0000256" key="2">
    <source>
        <dbReference type="ARBA" id="ARBA00022527"/>
    </source>
</evidence>
<dbReference type="PROSITE" id="PS50011">
    <property type="entry name" value="PROTEIN_KINASE_DOM"/>
    <property type="match status" value="1"/>
</dbReference>
<name>A0A2W4TSL8_9CYAN</name>
<keyword evidence="5 13" id="KW-0418">Kinase</keyword>
<proteinExistence type="predicted"/>
<evidence type="ECO:0000256" key="8">
    <source>
        <dbReference type="ARBA" id="ARBA00048679"/>
    </source>
</evidence>
<dbReference type="Pfam" id="PF00069">
    <property type="entry name" value="Pkinase"/>
    <property type="match status" value="1"/>
</dbReference>
<comment type="catalytic activity">
    <reaction evidence="7">
        <text>L-threonyl-[protein] + ATP = O-phospho-L-threonyl-[protein] + ADP + H(+)</text>
        <dbReference type="Rhea" id="RHEA:46608"/>
        <dbReference type="Rhea" id="RHEA-COMP:11060"/>
        <dbReference type="Rhea" id="RHEA-COMP:11605"/>
        <dbReference type="ChEBI" id="CHEBI:15378"/>
        <dbReference type="ChEBI" id="CHEBI:30013"/>
        <dbReference type="ChEBI" id="CHEBI:30616"/>
        <dbReference type="ChEBI" id="CHEBI:61977"/>
        <dbReference type="ChEBI" id="CHEBI:456216"/>
        <dbReference type="EC" id="2.7.11.1"/>
    </reaction>
</comment>
<dbReference type="SMART" id="SM00220">
    <property type="entry name" value="S_TKc"/>
    <property type="match status" value="1"/>
</dbReference>
<dbReference type="InterPro" id="IPR000719">
    <property type="entry name" value="Prot_kinase_dom"/>
</dbReference>
<comment type="caution">
    <text evidence="13">The sequence shown here is derived from an EMBL/GenBank/DDBJ whole genome shotgun (WGS) entry which is preliminary data.</text>
</comment>
<dbReference type="Gene3D" id="1.10.510.10">
    <property type="entry name" value="Transferase(Phosphotransferase) domain 1"/>
    <property type="match status" value="1"/>
</dbReference>
<dbReference type="PROSITE" id="PS51781">
    <property type="entry name" value="SH3B"/>
    <property type="match status" value="2"/>
</dbReference>
<dbReference type="GO" id="GO:0004674">
    <property type="term" value="F:protein serine/threonine kinase activity"/>
    <property type="evidence" value="ECO:0007669"/>
    <property type="project" value="UniProtKB-KW"/>
</dbReference>
<dbReference type="EMBL" id="QBMC01000212">
    <property type="protein sequence ID" value="PZO10674.1"/>
    <property type="molecule type" value="Genomic_DNA"/>
</dbReference>
<accession>A0A2W4TSL8</accession>
<feature type="domain" description="SH3b" evidence="12">
    <location>
        <begin position="547"/>
        <end position="617"/>
    </location>
</feature>
<dbReference type="InterPro" id="IPR011009">
    <property type="entry name" value="Kinase-like_dom_sf"/>
</dbReference>
<evidence type="ECO:0000256" key="1">
    <source>
        <dbReference type="ARBA" id="ARBA00012513"/>
    </source>
</evidence>
<sequence>MTSSKDKALENTALLSNRYRVLSLLGDGGFGKTFLVEDVHMPSARQCVLKQLKPIEDDEAAGKIVRNRFGREAATLEKLGETHDQIPRLYAYFSEGDQFYLVTEWIAGYTLTQKVQVEGPQSEAAVKKIIADLLGVIAYVHRQGIVHRDIKPDNVILRRADGKPVLIDFGAVKETMTTQISVNGQGAQAHTIAIGTPGYMPAEQMAGRPTFTSDLYSLGMTAIYLLTSRIPQELSVDDRTGEWLWRQYASGVSAGFGNFLDCAIHRDPRTRFPSAESMLSILNTLIADDAQRTVAGFELSASAPEPTLAPSYQRATVASRAPLAEPSIAEPNGLYRPERDPTYEVPYEPTAIAQPPAKSGSWRNAIVIGSMVGCSVLLGVLLAMEKLPNLFNRSGAVVEAVDSQPDSGPENPPDQPVIDEPDEAASVPTRTVPGANGTVAGQLGSKNVRAKAGRLYAVVDAVNVGDRVKITQKGTDAEGNLWYEITTPNDIQGWIAGQLLQIDGNAKLPQTKPAPDSPTSPPDSGTDNSDSNPANTGNSTPATPTDETDAVLIGEAGSKNIRSGPGVSYGKVHDGFPGDRVIITNTDQDADGYTWYEISFPKSGAKGWVAAQLVKKD</sequence>
<keyword evidence="3" id="KW-0808">Transferase</keyword>
<gene>
    <name evidence="13" type="ORF">DCF25_20400</name>
</gene>
<feature type="region of interest" description="Disordered" evidence="10">
    <location>
        <begin position="401"/>
        <end position="425"/>
    </location>
</feature>
<dbReference type="Gene3D" id="2.30.30.40">
    <property type="entry name" value="SH3 Domains"/>
    <property type="match status" value="2"/>
</dbReference>
<feature type="binding site" evidence="9">
    <location>
        <position position="50"/>
    </location>
    <ligand>
        <name>ATP</name>
        <dbReference type="ChEBI" id="CHEBI:30616"/>
    </ligand>
</feature>
<dbReference type="PANTHER" id="PTHR24363:SF0">
    <property type="entry name" value="SERINE_THREONINE KINASE LIKE DOMAIN CONTAINING 1"/>
    <property type="match status" value="1"/>
</dbReference>
<feature type="domain" description="Protein kinase" evidence="11">
    <location>
        <begin position="19"/>
        <end position="286"/>
    </location>
</feature>
<evidence type="ECO:0000259" key="12">
    <source>
        <dbReference type="PROSITE" id="PS51781"/>
    </source>
</evidence>
<dbReference type="InterPro" id="IPR017441">
    <property type="entry name" value="Protein_kinase_ATP_BS"/>
</dbReference>
<reference evidence="13 14" key="2">
    <citation type="submission" date="2018-06" db="EMBL/GenBank/DDBJ databases">
        <title>Metagenomic assembly of (sub)arctic Cyanobacteria and their associated microbiome from non-axenic cultures.</title>
        <authorList>
            <person name="Baurain D."/>
        </authorList>
    </citation>
    <scope>NUCLEOTIDE SEQUENCE [LARGE SCALE GENOMIC DNA]</scope>
    <source>
        <strain evidence="13">ULC129bin1</strain>
    </source>
</reference>
<dbReference type="SMART" id="SM00287">
    <property type="entry name" value="SH3b"/>
    <property type="match status" value="2"/>
</dbReference>
<evidence type="ECO:0000256" key="3">
    <source>
        <dbReference type="ARBA" id="ARBA00022679"/>
    </source>
</evidence>
<keyword evidence="2 13" id="KW-0723">Serine/threonine-protein kinase</keyword>
<dbReference type="Pfam" id="PF08239">
    <property type="entry name" value="SH3_3"/>
    <property type="match status" value="2"/>
</dbReference>
<dbReference type="InterPro" id="IPR008271">
    <property type="entry name" value="Ser/Thr_kinase_AS"/>
</dbReference>
<comment type="catalytic activity">
    <reaction evidence="8">
        <text>L-seryl-[protein] + ATP = O-phospho-L-seryl-[protein] + ADP + H(+)</text>
        <dbReference type="Rhea" id="RHEA:17989"/>
        <dbReference type="Rhea" id="RHEA-COMP:9863"/>
        <dbReference type="Rhea" id="RHEA-COMP:11604"/>
        <dbReference type="ChEBI" id="CHEBI:15378"/>
        <dbReference type="ChEBI" id="CHEBI:29999"/>
        <dbReference type="ChEBI" id="CHEBI:30616"/>
        <dbReference type="ChEBI" id="CHEBI:83421"/>
        <dbReference type="ChEBI" id="CHEBI:456216"/>
        <dbReference type="EC" id="2.7.11.1"/>
    </reaction>
</comment>
<dbReference type="Proteomes" id="UP000249354">
    <property type="component" value="Unassembled WGS sequence"/>
</dbReference>
<feature type="compositionally biased region" description="Low complexity" evidence="10">
    <location>
        <begin position="522"/>
        <end position="533"/>
    </location>
</feature>
<evidence type="ECO:0000313" key="14">
    <source>
        <dbReference type="Proteomes" id="UP000249354"/>
    </source>
</evidence>
<dbReference type="EC" id="2.7.11.1" evidence="1"/>
<keyword evidence="4 9" id="KW-0547">Nucleotide-binding</keyword>
<keyword evidence="6 9" id="KW-0067">ATP-binding</keyword>
<evidence type="ECO:0000256" key="9">
    <source>
        <dbReference type="PROSITE-ProRule" id="PRU10141"/>
    </source>
</evidence>
<dbReference type="GO" id="GO:0005524">
    <property type="term" value="F:ATP binding"/>
    <property type="evidence" value="ECO:0007669"/>
    <property type="project" value="UniProtKB-UniRule"/>
</dbReference>
<feature type="domain" description="SH3b" evidence="12">
    <location>
        <begin position="434"/>
        <end position="504"/>
    </location>
</feature>
<evidence type="ECO:0000256" key="7">
    <source>
        <dbReference type="ARBA" id="ARBA00047899"/>
    </source>
</evidence>
<dbReference type="SUPFAM" id="SSF56112">
    <property type="entry name" value="Protein kinase-like (PK-like)"/>
    <property type="match status" value="1"/>
</dbReference>
<dbReference type="InterPro" id="IPR003646">
    <property type="entry name" value="SH3-like_bac-type"/>
</dbReference>
<dbReference type="PANTHER" id="PTHR24363">
    <property type="entry name" value="SERINE/THREONINE PROTEIN KINASE"/>
    <property type="match status" value="1"/>
</dbReference>
<evidence type="ECO:0000256" key="10">
    <source>
        <dbReference type="SAM" id="MobiDB-lite"/>
    </source>
</evidence>
<evidence type="ECO:0000259" key="11">
    <source>
        <dbReference type="PROSITE" id="PS50011"/>
    </source>
</evidence>
<protein>
    <recommendedName>
        <fullName evidence="1">non-specific serine/threonine protein kinase</fullName>
        <ecNumber evidence="1">2.7.11.1</ecNumber>
    </recommendedName>
</protein>
<organism evidence="13 14">
    <name type="scientific">Leptolyngbya foveolarum</name>
    <dbReference type="NCBI Taxonomy" id="47253"/>
    <lineage>
        <taxon>Bacteria</taxon>
        <taxon>Bacillati</taxon>
        <taxon>Cyanobacteriota</taxon>
        <taxon>Cyanophyceae</taxon>
        <taxon>Leptolyngbyales</taxon>
        <taxon>Leptolyngbyaceae</taxon>
        <taxon>Leptolyngbya group</taxon>
        <taxon>Leptolyngbya</taxon>
    </lineage>
</organism>
<dbReference type="PROSITE" id="PS00108">
    <property type="entry name" value="PROTEIN_KINASE_ST"/>
    <property type="match status" value="1"/>
</dbReference>
<evidence type="ECO:0000256" key="6">
    <source>
        <dbReference type="ARBA" id="ARBA00022840"/>
    </source>
</evidence>
<evidence type="ECO:0000313" key="13">
    <source>
        <dbReference type="EMBL" id="PZO10674.1"/>
    </source>
</evidence>
<dbReference type="CDD" id="cd14014">
    <property type="entry name" value="STKc_PknB_like"/>
    <property type="match status" value="1"/>
</dbReference>